<protein>
    <submittedName>
        <fullName evidence="2">Uncharacterized protein</fullName>
    </submittedName>
</protein>
<sequence length="356" mass="40209">MGRLLEEEGRVVGSYVAACIVGELGKGQMGLSLVRGEDNFFKVVAYNIHVRLRKFIFRDRMSAIVAALEMACHDVAASYPTTPTTPKSPGSMAVSPLACPPYGASCLDSHLWEAEMPISFASPNPTASFDLMTGVARRVNNRNVVEPSSSKRIQVAGNVELGANQVGHLLFLRACHEAYNLQTQQYEENSGQWSPWLPLQPLRGLCWRKQPSVGKRPPSWFECALEHDPPISAKNMTKDQNTLGQEREREKRNDEWARWLPQLALVAMKKLSGYRVKEETIQSGHVKVRGRAKVDPNHWTTLCRRAAWLEATLRQQQRQITELERLLITNYESKVEREAIKTVDVNVKILENFVFI</sequence>
<evidence type="ECO:0000256" key="1">
    <source>
        <dbReference type="SAM" id="MobiDB-lite"/>
    </source>
</evidence>
<dbReference type="Proteomes" id="UP001190700">
    <property type="component" value="Unassembled WGS sequence"/>
</dbReference>
<organism evidence="2 3">
    <name type="scientific">Cymbomonas tetramitiformis</name>
    <dbReference type="NCBI Taxonomy" id="36881"/>
    <lineage>
        <taxon>Eukaryota</taxon>
        <taxon>Viridiplantae</taxon>
        <taxon>Chlorophyta</taxon>
        <taxon>Pyramimonadophyceae</taxon>
        <taxon>Pyramimonadales</taxon>
        <taxon>Pyramimonadaceae</taxon>
        <taxon>Cymbomonas</taxon>
    </lineage>
</organism>
<name>A0AAE0G2B5_9CHLO</name>
<proteinExistence type="predicted"/>
<comment type="caution">
    <text evidence="2">The sequence shown here is derived from an EMBL/GenBank/DDBJ whole genome shotgun (WGS) entry which is preliminary data.</text>
</comment>
<feature type="region of interest" description="Disordered" evidence="1">
    <location>
        <begin position="231"/>
        <end position="250"/>
    </location>
</feature>
<accession>A0AAE0G2B5</accession>
<reference evidence="2 3" key="1">
    <citation type="journal article" date="2015" name="Genome Biol. Evol.">
        <title>Comparative Genomics of a Bacterivorous Green Alga Reveals Evolutionary Causalities and Consequences of Phago-Mixotrophic Mode of Nutrition.</title>
        <authorList>
            <person name="Burns J.A."/>
            <person name="Paasch A."/>
            <person name="Narechania A."/>
            <person name="Kim E."/>
        </authorList>
    </citation>
    <scope>NUCLEOTIDE SEQUENCE [LARGE SCALE GENOMIC DNA]</scope>
    <source>
        <strain evidence="2 3">PLY_AMNH</strain>
    </source>
</reference>
<dbReference type="AlphaFoldDB" id="A0AAE0G2B5"/>
<feature type="compositionally biased region" description="Polar residues" evidence="1">
    <location>
        <begin position="234"/>
        <end position="244"/>
    </location>
</feature>
<gene>
    <name evidence="2" type="ORF">CYMTET_21345</name>
</gene>
<evidence type="ECO:0000313" key="2">
    <source>
        <dbReference type="EMBL" id="KAK3270249.1"/>
    </source>
</evidence>
<keyword evidence="3" id="KW-1185">Reference proteome</keyword>
<dbReference type="EMBL" id="LGRX02010504">
    <property type="protein sequence ID" value="KAK3270249.1"/>
    <property type="molecule type" value="Genomic_DNA"/>
</dbReference>
<evidence type="ECO:0000313" key="3">
    <source>
        <dbReference type="Proteomes" id="UP001190700"/>
    </source>
</evidence>